<dbReference type="Pfam" id="PF10955">
    <property type="entry name" value="Fin"/>
    <property type="match status" value="1"/>
</dbReference>
<dbReference type="STRING" id="553311.SAMN05216231_0027"/>
<dbReference type="GO" id="GO:0010468">
    <property type="term" value="P:regulation of gene expression"/>
    <property type="evidence" value="ECO:0007669"/>
    <property type="project" value="InterPro"/>
</dbReference>
<evidence type="ECO:0000313" key="2">
    <source>
        <dbReference type="Proteomes" id="UP000199444"/>
    </source>
</evidence>
<evidence type="ECO:0000313" key="1">
    <source>
        <dbReference type="EMBL" id="SDQ04265.1"/>
    </source>
</evidence>
<organism evidence="1 2">
    <name type="scientific">Virgibacillus salinus</name>
    <dbReference type="NCBI Taxonomy" id="553311"/>
    <lineage>
        <taxon>Bacteria</taxon>
        <taxon>Bacillati</taxon>
        <taxon>Bacillota</taxon>
        <taxon>Bacilli</taxon>
        <taxon>Bacillales</taxon>
        <taxon>Bacillaceae</taxon>
        <taxon>Virgibacillus</taxon>
    </lineage>
</organism>
<name>A0A1H0XMX7_9BACI</name>
<keyword evidence="2" id="KW-1185">Reference proteome</keyword>
<reference evidence="1 2" key="1">
    <citation type="submission" date="2016-10" db="EMBL/GenBank/DDBJ databases">
        <authorList>
            <person name="de Groot N.N."/>
        </authorList>
    </citation>
    <scope>NUCLEOTIDE SEQUENCE [LARGE SCALE GENOMIC DNA]</scope>
    <source>
        <strain evidence="1 2">CGMCC 1.10449</strain>
    </source>
</reference>
<dbReference type="Proteomes" id="UP000199444">
    <property type="component" value="Unassembled WGS sequence"/>
</dbReference>
<dbReference type="AlphaFoldDB" id="A0A1H0XMX7"/>
<proteinExistence type="predicted"/>
<accession>A0A1H0XMX7</accession>
<dbReference type="RefSeq" id="WP_092490945.1">
    <property type="nucleotide sequence ID" value="NZ_FNKD01000001.1"/>
</dbReference>
<sequence length="76" mass="8910">MSIVYKCRHCGHEIGKLNQQVIDTSMLGWNKLSTEDKQEMIHYQNNGDVHIQTICENCEESLGSHPQYHELDYFIQ</sequence>
<protein>
    <submittedName>
        <fullName evidence="1">Uncharacterized protein</fullName>
    </submittedName>
</protein>
<gene>
    <name evidence="1" type="ORF">SAMN05216231_0027</name>
</gene>
<dbReference type="EMBL" id="FNKD01000001">
    <property type="protein sequence ID" value="SDQ04265.1"/>
    <property type="molecule type" value="Genomic_DNA"/>
</dbReference>
<dbReference type="InterPro" id="IPR020115">
    <property type="entry name" value="Fin"/>
</dbReference>